<sequence length="53" mass="6296">MQQCDRTTIRVTLTLPVRHTVFFPTSCTEEYNGVTFKKDSYVAWEERRSRSHS</sequence>
<dbReference type="EMBL" id="HG792015">
    <property type="protein sequence ID" value="CDM28318.1"/>
    <property type="molecule type" value="Genomic_DNA"/>
</dbReference>
<protein>
    <submittedName>
        <fullName evidence="1">Genomic scaffold, ProqFM164S01</fullName>
    </submittedName>
</protein>
<accession>W6PVS5</accession>
<reference evidence="1" key="1">
    <citation type="journal article" date="2014" name="Nat. Commun.">
        <title>Multiple recent horizontal transfers of a large genomic region in cheese making fungi.</title>
        <authorList>
            <person name="Cheeseman K."/>
            <person name="Ropars J."/>
            <person name="Renault P."/>
            <person name="Dupont J."/>
            <person name="Gouzy J."/>
            <person name="Branca A."/>
            <person name="Abraham A.L."/>
            <person name="Ceppi M."/>
            <person name="Conseiller E."/>
            <person name="Debuchy R."/>
            <person name="Malagnac F."/>
            <person name="Goarin A."/>
            <person name="Silar P."/>
            <person name="Lacoste S."/>
            <person name="Sallet E."/>
            <person name="Bensimon A."/>
            <person name="Giraud T."/>
            <person name="Brygoo Y."/>
        </authorList>
    </citation>
    <scope>NUCLEOTIDE SEQUENCE [LARGE SCALE GENOMIC DNA]</scope>
    <source>
        <strain evidence="1">FM164</strain>
    </source>
</reference>
<organism evidence="1 2">
    <name type="scientific">Penicillium roqueforti (strain FM164)</name>
    <dbReference type="NCBI Taxonomy" id="1365484"/>
    <lineage>
        <taxon>Eukaryota</taxon>
        <taxon>Fungi</taxon>
        <taxon>Dikarya</taxon>
        <taxon>Ascomycota</taxon>
        <taxon>Pezizomycotina</taxon>
        <taxon>Eurotiomycetes</taxon>
        <taxon>Eurotiomycetidae</taxon>
        <taxon>Eurotiales</taxon>
        <taxon>Aspergillaceae</taxon>
        <taxon>Penicillium</taxon>
    </lineage>
</organism>
<gene>
    <name evidence="1" type="ORF">PROQFM164_S01g002129</name>
</gene>
<keyword evidence="2" id="KW-1185">Reference proteome</keyword>
<dbReference type="Proteomes" id="UP000030686">
    <property type="component" value="Unassembled WGS sequence"/>
</dbReference>
<name>W6PVS5_PENRF</name>
<evidence type="ECO:0000313" key="1">
    <source>
        <dbReference type="EMBL" id="CDM28318.1"/>
    </source>
</evidence>
<evidence type="ECO:0000313" key="2">
    <source>
        <dbReference type="Proteomes" id="UP000030686"/>
    </source>
</evidence>
<proteinExistence type="predicted"/>
<dbReference type="AlphaFoldDB" id="W6PVS5"/>